<evidence type="ECO:0000313" key="2">
    <source>
        <dbReference type="EMBL" id="KAJ8883716.1"/>
    </source>
</evidence>
<organism evidence="2 3">
    <name type="scientific">Dryococelus australis</name>
    <dbReference type="NCBI Taxonomy" id="614101"/>
    <lineage>
        <taxon>Eukaryota</taxon>
        <taxon>Metazoa</taxon>
        <taxon>Ecdysozoa</taxon>
        <taxon>Arthropoda</taxon>
        <taxon>Hexapoda</taxon>
        <taxon>Insecta</taxon>
        <taxon>Pterygota</taxon>
        <taxon>Neoptera</taxon>
        <taxon>Polyneoptera</taxon>
        <taxon>Phasmatodea</taxon>
        <taxon>Verophasmatodea</taxon>
        <taxon>Anareolatae</taxon>
        <taxon>Phasmatidae</taxon>
        <taxon>Eurycanthinae</taxon>
        <taxon>Dryococelus</taxon>
    </lineage>
</organism>
<gene>
    <name evidence="2" type="ORF">PR048_015570</name>
</gene>
<evidence type="ECO:0000256" key="1">
    <source>
        <dbReference type="SAM" id="MobiDB-lite"/>
    </source>
</evidence>
<feature type="region of interest" description="Disordered" evidence="1">
    <location>
        <begin position="11"/>
        <end position="35"/>
    </location>
</feature>
<dbReference type="EMBL" id="JARBHB010000005">
    <property type="protein sequence ID" value="KAJ8883716.1"/>
    <property type="molecule type" value="Genomic_DNA"/>
</dbReference>
<keyword evidence="3" id="KW-1185">Reference proteome</keyword>
<name>A0ABQ9HHU7_9NEOP</name>
<feature type="non-terminal residue" evidence="2">
    <location>
        <position position="241"/>
    </location>
</feature>
<accession>A0ABQ9HHU7</accession>
<evidence type="ECO:0000313" key="3">
    <source>
        <dbReference type="Proteomes" id="UP001159363"/>
    </source>
</evidence>
<sequence length="241" mass="27388">MLLANVKNTYRGGRGWGRRHSNEEDQNSMEGRSVGDGSPFLMAQRSDPIQVRHGDERQVNGAIPEQELARENQEIPYGWATSQGHTNAVTSSLVPGTTNQRLVVQDPNYPQTRHPNWEPQTYVHPNGAMINETNTNIHKPYLELTAITPNKVGAIKILLVEMVMNQHCTRSGPFDTRYLPKLPDMMDDNRDLSRLQQEIVTLVKSQLHFATEKYANVTKKLLLLYQGPLIVEKVINEPNRR</sequence>
<protein>
    <submittedName>
        <fullName evidence="2">Uncharacterized protein</fullName>
    </submittedName>
</protein>
<dbReference type="Proteomes" id="UP001159363">
    <property type="component" value="Chromosome 4"/>
</dbReference>
<proteinExistence type="predicted"/>
<comment type="caution">
    <text evidence="2">The sequence shown here is derived from an EMBL/GenBank/DDBJ whole genome shotgun (WGS) entry which is preliminary data.</text>
</comment>
<reference evidence="2 3" key="1">
    <citation type="submission" date="2023-02" db="EMBL/GenBank/DDBJ databases">
        <title>LHISI_Scaffold_Assembly.</title>
        <authorList>
            <person name="Stuart O.P."/>
            <person name="Cleave R."/>
            <person name="Magrath M.J.L."/>
            <person name="Mikheyev A.S."/>
        </authorList>
    </citation>
    <scope>NUCLEOTIDE SEQUENCE [LARGE SCALE GENOMIC DNA]</scope>
    <source>
        <strain evidence="2">Daus_M_001</strain>
        <tissue evidence="2">Leg muscle</tissue>
    </source>
</reference>